<organism evidence="2 3">
    <name type="scientific">Portunus trituberculatus</name>
    <name type="common">Swimming crab</name>
    <name type="synonym">Neptunus trituberculatus</name>
    <dbReference type="NCBI Taxonomy" id="210409"/>
    <lineage>
        <taxon>Eukaryota</taxon>
        <taxon>Metazoa</taxon>
        <taxon>Ecdysozoa</taxon>
        <taxon>Arthropoda</taxon>
        <taxon>Crustacea</taxon>
        <taxon>Multicrustacea</taxon>
        <taxon>Malacostraca</taxon>
        <taxon>Eumalacostraca</taxon>
        <taxon>Eucarida</taxon>
        <taxon>Decapoda</taxon>
        <taxon>Pleocyemata</taxon>
        <taxon>Brachyura</taxon>
        <taxon>Eubrachyura</taxon>
        <taxon>Portunoidea</taxon>
        <taxon>Portunidae</taxon>
        <taxon>Portuninae</taxon>
        <taxon>Portunus</taxon>
    </lineage>
</organism>
<evidence type="ECO:0000256" key="1">
    <source>
        <dbReference type="SAM" id="MobiDB-lite"/>
    </source>
</evidence>
<comment type="caution">
    <text evidence="2">The sequence shown here is derived from an EMBL/GenBank/DDBJ whole genome shotgun (WGS) entry which is preliminary data.</text>
</comment>
<dbReference type="EMBL" id="VSRR010002389">
    <property type="protein sequence ID" value="MPC31207.1"/>
    <property type="molecule type" value="Genomic_DNA"/>
</dbReference>
<proteinExistence type="predicted"/>
<reference evidence="2 3" key="1">
    <citation type="submission" date="2019-05" db="EMBL/GenBank/DDBJ databases">
        <title>Another draft genome of Portunus trituberculatus and its Hox gene families provides insights of decapod evolution.</title>
        <authorList>
            <person name="Jeong J.-H."/>
            <person name="Song I."/>
            <person name="Kim S."/>
            <person name="Choi T."/>
            <person name="Kim D."/>
            <person name="Ryu S."/>
            <person name="Kim W."/>
        </authorList>
    </citation>
    <scope>NUCLEOTIDE SEQUENCE [LARGE SCALE GENOMIC DNA]</scope>
    <source>
        <tissue evidence="2">Muscle</tissue>
    </source>
</reference>
<keyword evidence="3" id="KW-1185">Reference proteome</keyword>
<dbReference type="Proteomes" id="UP000324222">
    <property type="component" value="Unassembled WGS sequence"/>
</dbReference>
<protein>
    <submittedName>
        <fullName evidence="2">Nuclear inhibitor of protein phosphatase 1</fullName>
    </submittedName>
</protein>
<sequence>MDNLSARFLQRKTSAKIREQMPRYLPLKRKVVGSQKYRSRKEFPEFTSERLYVSVNYCGKNTIEEFNTAHNRRISMLGIGEDDPKQRGLKRHKFNVSFKDEEDVINPEDVDPSVGRFRNLVQTTVVPSKKRRLDISGLVSNSVARDADGSVKNQMPFPRSDGLYGDLPPEQHGHGGSHHSMFSSLLSSKLGMPLPNPAPETLCLISVRSMSQCPARHSGEE</sequence>
<dbReference type="Gene3D" id="6.10.250.1290">
    <property type="match status" value="1"/>
</dbReference>
<feature type="region of interest" description="Disordered" evidence="1">
    <location>
        <begin position="146"/>
        <end position="181"/>
    </location>
</feature>
<name>A0A5B7ECZ0_PORTR</name>
<dbReference type="AlphaFoldDB" id="A0A5B7ECZ0"/>
<accession>A0A5B7ECZ0</accession>
<dbReference type="OrthoDB" id="4096268at2759"/>
<gene>
    <name evidence="2" type="primary">Ppp1r8</name>
    <name evidence="2" type="ORF">E2C01_024490</name>
</gene>
<evidence type="ECO:0000313" key="3">
    <source>
        <dbReference type="Proteomes" id="UP000324222"/>
    </source>
</evidence>
<evidence type="ECO:0000313" key="2">
    <source>
        <dbReference type="EMBL" id="MPC31207.1"/>
    </source>
</evidence>